<keyword evidence="3" id="KW-1185">Reference proteome</keyword>
<gene>
    <name evidence="2" type="ORF">HDU87_003150</name>
</gene>
<feature type="transmembrane region" description="Helical" evidence="1">
    <location>
        <begin position="229"/>
        <end position="252"/>
    </location>
</feature>
<protein>
    <submittedName>
        <fullName evidence="2">Uncharacterized protein</fullName>
    </submittedName>
</protein>
<evidence type="ECO:0000256" key="1">
    <source>
        <dbReference type="SAM" id="Phobius"/>
    </source>
</evidence>
<evidence type="ECO:0000313" key="2">
    <source>
        <dbReference type="EMBL" id="KAJ3179191.1"/>
    </source>
</evidence>
<dbReference type="AlphaFoldDB" id="A0AAD5XQW6"/>
<keyword evidence="1" id="KW-0812">Transmembrane</keyword>
<name>A0AAD5XQW6_9FUNG</name>
<evidence type="ECO:0000313" key="3">
    <source>
        <dbReference type="Proteomes" id="UP001212152"/>
    </source>
</evidence>
<accession>A0AAD5XQW6</accession>
<keyword evidence="1" id="KW-0472">Membrane</keyword>
<keyword evidence="1" id="KW-1133">Transmembrane helix</keyword>
<comment type="caution">
    <text evidence="2">The sequence shown here is derived from an EMBL/GenBank/DDBJ whole genome shotgun (WGS) entry which is preliminary data.</text>
</comment>
<proteinExistence type="predicted"/>
<dbReference type="EMBL" id="JADGJQ010000022">
    <property type="protein sequence ID" value="KAJ3179191.1"/>
    <property type="molecule type" value="Genomic_DNA"/>
</dbReference>
<sequence>MTKKALSVADRSFPGGLKQYALDQTSLELENGTWPQVTVQNNDLTFSRGVMELLRPVPKRGQIFAHVLNNQGVRGATILQVFQSRSNSSQLYACGATLIVDTAWANLLADAAQTRSQTTILLMDNNEAMDLISSSSRHETYAQVLNGSNSTETLSESIRAAVLVRYGDYDALAGRAGDTFEVSINGQTYFLLAGTVKLTAYEENELVLVIAIPRSTIFSEIDSAQTHSMVIAVCLSTGLAVVMALVFALILAPLRHMAKAMGLLTQLNFGALENGKILDESSYISEIRAVQSSFSTMVLAFAGGIRKNRELAQMKGKGIRDSMKEKERFDRSL</sequence>
<organism evidence="2 3">
    <name type="scientific">Geranomyces variabilis</name>
    <dbReference type="NCBI Taxonomy" id="109894"/>
    <lineage>
        <taxon>Eukaryota</taxon>
        <taxon>Fungi</taxon>
        <taxon>Fungi incertae sedis</taxon>
        <taxon>Chytridiomycota</taxon>
        <taxon>Chytridiomycota incertae sedis</taxon>
        <taxon>Chytridiomycetes</taxon>
        <taxon>Spizellomycetales</taxon>
        <taxon>Powellomycetaceae</taxon>
        <taxon>Geranomyces</taxon>
    </lineage>
</organism>
<dbReference type="Proteomes" id="UP001212152">
    <property type="component" value="Unassembled WGS sequence"/>
</dbReference>
<reference evidence="2" key="1">
    <citation type="submission" date="2020-05" db="EMBL/GenBank/DDBJ databases">
        <title>Phylogenomic resolution of chytrid fungi.</title>
        <authorList>
            <person name="Stajich J.E."/>
            <person name="Amses K."/>
            <person name="Simmons R."/>
            <person name="Seto K."/>
            <person name="Myers J."/>
            <person name="Bonds A."/>
            <person name="Quandt C.A."/>
            <person name="Barry K."/>
            <person name="Liu P."/>
            <person name="Grigoriev I."/>
            <person name="Longcore J.E."/>
            <person name="James T.Y."/>
        </authorList>
    </citation>
    <scope>NUCLEOTIDE SEQUENCE</scope>
    <source>
        <strain evidence="2">JEL0379</strain>
    </source>
</reference>